<keyword evidence="3" id="KW-1185">Reference proteome</keyword>
<reference evidence="2 3" key="1">
    <citation type="submission" date="2019-03" db="EMBL/GenBank/DDBJ databases">
        <title>Genomic Encyclopedia of Type Strains, Phase IV (KMG-IV): sequencing the most valuable type-strain genomes for metagenomic binning, comparative biology and taxonomic classification.</title>
        <authorList>
            <person name="Goeker M."/>
        </authorList>
    </citation>
    <scope>NUCLEOTIDE SEQUENCE [LARGE SCALE GENOMIC DNA]</scope>
    <source>
        <strain evidence="2 3">DSM 100013</strain>
    </source>
</reference>
<dbReference type="OrthoDB" id="1946634at2"/>
<protein>
    <recommendedName>
        <fullName evidence="4">Flagellar hook-length control protein FliK</fullName>
    </recommendedName>
</protein>
<evidence type="ECO:0000256" key="1">
    <source>
        <dbReference type="SAM" id="Coils"/>
    </source>
</evidence>
<accession>A0A4V2T3L1</accession>
<dbReference type="AlphaFoldDB" id="A0A4V2T3L1"/>
<dbReference type="Proteomes" id="UP000295504">
    <property type="component" value="Unassembled WGS sequence"/>
</dbReference>
<evidence type="ECO:0000313" key="3">
    <source>
        <dbReference type="Proteomes" id="UP000295504"/>
    </source>
</evidence>
<name>A0A4V2T3L1_9FIRM</name>
<keyword evidence="1" id="KW-0175">Coiled coil</keyword>
<dbReference type="RefSeq" id="WP_132848721.1">
    <property type="nucleotide sequence ID" value="NZ_CP058648.1"/>
</dbReference>
<dbReference type="InterPro" id="IPR046207">
    <property type="entry name" value="DUF6240"/>
</dbReference>
<proteinExistence type="predicted"/>
<dbReference type="Pfam" id="PF19753">
    <property type="entry name" value="DUF6240"/>
    <property type="match status" value="1"/>
</dbReference>
<comment type="caution">
    <text evidence="2">The sequence shown here is derived from an EMBL/GenBank/DDBJ whole genome shotgun (WGS) entry which is preliminary data.</text>
</comment>
<sequence length="1035" mass="117461">MNQIFGQSLLRVFKHSYDKIPSSSKIRGVLVDINGSNVKLDLGGNKTLEVKLKEEISAEIGDTVVIDKSNIEKSEVVDKEASNIEDEKSINILRALQVPETSESEEALKALEKFNLTINKSNIQSFVAIKRQLNKLIDGLDYDTAIKLIEKNVNIQNDSIQKIAEEIENVKNEKKSFSFSDLFKFKKEMKTEEAEQLSIKIFGSKMGKDVVDAIKSLHKSGVEITKENIYRINDILNKVDDIQSIKEETLIELVKNKVTTSIDNLYKIKNNIIKGSIQSIGTMASYANRAYEGLNISPKVSEKDLRLLEDDIKTLLSREEIEISEDTVNLSKNIVKQGLDLTKENIKLIKGLKDAVKELTGLVSGDKASILIKAGLEIEKIDIREIAEKLKNIDQEINRQEVVEKDKLDKTIEVEKIVKVLEKMDDQQLINLIKRGGDIKLETLNRLLKPQIENKVVESIENESSEIKVGIPYSFKLSNLIDRVKNVNDETIAREINLKRPITLESLSNRVVENKEVISTEQELKALDSNGMSELQSTNNSLKYIKDNLSVQMAIRASKENIKLEGLELVKLSQFINEYEQNLSPVVNLDESDLFKTGFEKLNIIETISSIEIDTLSYQINNKLPMTLNALKLSQQFLDGLISKEDYIKQMDMITETKTTINMPRVISPEIESRINAYINENAVKLGQLSEDINIKQYAKSLIQNNIPLNTTNLLNLHEKHKQLEFALENITDNFNKITMETKDILSLDIKELAKPYDNEKKPDIQSLIKNISNIKEGHRDSIISLLMKNALPVNLKEVTGLFNFLGNKEQIGSNINEILNILKGAEGKEGFKELAASLKDILNDLSISLKTGKGIPEKPYHDLGKVLQSIESKSHLLEKETKDQLRQVGEKLFDSLELQVKLNKEDNVYQVPYMFNDQLKNLQLYVMNNKKGSKKIDPNNMSILLNFDTNNMGNLNIYVGVNHKRVVMKMGLQAHEDKAYIEKYTDKISNTLKQLGYELKDISYNISEQNNILEILPETNDSGNLNRTKLDIKI</sequence>
<feature type="coiled-coil region" evidence="1">
    <location>
        <begin position="376"/>
        <end position="403"/>
    </location>
</feature>
<organism evidence="2 3">
    <name type="scientific">Serpentinicella alkaliphila</name>
    <dbReference type="NCBI Taxonomy" id="1734049"/>
    <lineage>
        <taxon>Bacteria</taxon>
        <taxon>Bacillati</taxon>
        <taxon>Bacillota</taxon>
        <taxon>Clostridia</taxon>
        <taxon>Peptostreptococcales</taxon>
        <taxon>Natronincolaceae</taxon>
        <taxon>Serpentinicella</taxon>
    </lineage>
</organism>
<evidence type="ECO:0008006" key="4">
    <source>
        <dbReference type="Google" id="ProtNLM"/>
    </source>
</evidence>
<evidence type="ECO:0000313" key="2">
    <source>
        <dbReference type="EMBL" id="TCQ01824.1"/>
    </source>
</evidence>
<gene>
    <name evidence="2" type="ORF">EDD79_102222</name>
</gene>
<dbReference type="EMBL" id="SLYC01000022">
    <property type="protein sequence ID" value="TCQ01824.1"/>
    <property type="molecule type" value="Genomic_DNA"/>
</dbReference>